<dbReference type="AlphaFoldDB" id="A0A067QX49"/>
<dbReference type="PANTHER" id="PTHR13361">
    <property type="entry name" value="WW DOMAIN-BINDING PROTEIN 11"/>
    <property type="match status" value="1"/>
</dbReference>
<feature type="compositionally biased region" description="Low complexity" evidence="3">
    <location>
        <begin position="430"/>
        <end position="439"/>
    </location>
</feature>
<feature type="region of interest" description="Disordered" evidence="3">
    <location>
        <begin position="396"/>
        <end position="444"/>
    </location>
</feature>
<feature type="compositionally biased region" description="Basic and acidic residues" evidence="3">
    <location>
        <begin position="320"/>
        <end position="329"/>
    </location>
</feature>
<gene>
    <name evidence="5" type="ORF">L798_11224</name>
</gene>
<dbReference type="Proteomes" id="UP000027135">
    <property type="component" value="Unassembled WGS sequence"/>
</dbReference>
<feature type="compositionally biased region" description="Basic residues" evidence="3">
    <location>
        <begin position="28"/>
        <end position="38"/>
    </location>
</feature>
<feature type="region of interest" description="Disordered" evidence="3">
    <location>
        <begin position="301"/>
        <end position="346"/>
    </location>
</feature>
<feature type="region of interest" description="Disordered" evidence="3">
    <location>
        <begin position="652"/>
        <end position="686"/>
    </location>
</feature>
<feature type="compositionally biased region" description="Pro residues" evidence="3">
    <location>
        <begin position="534"/>
        <end position="555"/>
    </location>
</feature>
<name>A0A067QX49_ZOONE</name>
<sequence length="701" mass="75414">MGRRSINTTKSGKYMNPTDQARKEARKKELKKNKKQRQMVRAAVLKGKDPIQLIAEMEKIDQMEYNVLQPPPLNEKVLKDKRKKLKETLERVMTMYDKDDPDKWAELKRMEVEYEKRRIAMVTYAESVRHAQQVQVDDIPLPTLQLPNDPNTFIGLPSQIPLPTDLPVPLSSIVSHPIMTLPVPPGITLPPPHGILKKTSAYTSIPVKPKTPPGVPPGPPPELSDDDEEEPMDLDGEGYQPSSDKHTPAMSSGIPEKHPSVTGLPPRQRVIRFADDEVPEAPPEQTSAVPAAAVVSASLAPTATAVSASSPSTVSTSKLLDSRRDKDEDSLSVETAPAPTPKPTTLQQKMLAMAGQDIDQFMREMEEVHRKREQDRAADLNARLSMLDCEISNETTADVSKHGGSVSNINTSGTAQSQENEGDDSQSLQPPGTGTTDLTLPPPTTVAVQIQPPVAAGSTSVASISVSTPVPHLSGLPPVPPLGMTPMMFRPPPLRPGVPPPLGIRLPPGPPPGRPGLPPGPPPGLPPRLGMRLPPGPPPGMPPRLLRPPGPPPRLPTGIPLPGLPLPTSTNPISGGPTSLSSIPIPPGPSVPLTSNPNVLSAAPQLINRARTEGAVAEGKKQHGATIEAKPQIRNLSADVTRFLPTALRVKREDKKKKDARIPTLSEPRAENLVPKPSPAASQQTKDDAYMQFMREMEGLL</sequence>
<organism evidence="5 6">
    <name type="scientific">Zootermopsis nevadensis</name>
    <name type="common">Dampwood termite</name>
    <dbReference type="NCBI Taxonomy" id="136037"/>
    <lineage>
        <taxon>Eukaryota</taxon>
        <taxon>Metazoa</taxon>
        <taxon>Ecdysozoa</taxon>
        <taxon>Arthropoda</taxon>
        <taxon>Hexapoda</taxon>
        <taxon>Insecta</taxon>
        <taxon>Pterygota</taxon>
        <taxon>Neoptera</taxon>
        <taxon>Polyneoptera</taxon>
        <taxon>Dictyoptera</taxon>
        <taxon>Blattodea</taxon>
        <taxon>Blattoidea</taxon>
        <taxon>Termitoidae</taxon>
        <taxon>Termopsidae</taxon>
        <taxon>Zootermopsis</taxon>
    </lineage>
</organism>
<keyword evidence="2" id="KW-0539">Nucleus</keyword>
<evidence type="ECO:0000256" key="1">
    <source>
        <dbReference type="ARBA" id="ARBA00004123"/>
    </source>
</evidence>
<reference evidence="5 6" key="1">
    <citation type="journal article" date="2014" name="Nat. Commun.">
        <title>Molecular traces of alternative social organization in a termite genome.</title>
        <authorList>
            <person name="Terrapon N."/>
            <person name="Li C."/>
            <person name="Robertson H.M."/>
            <person name="Ji L."/>
            <person name="Meng X."/>
            <person name="Booth W."/>
            <person name="Chen Z."/>
            <person name="Childers C.P."/>
            <person name="Glastad K.M."/>
            <person name="Gokhale K."/>
            <person name="Gowin J."/>
            <person name="Gronenberg W."/>
            <person name="Hermansen R.A."/>
            <person name="Hu H."/>
            <person name="Hunt B.G."/>
            <person name="Huylmans A.K."/>
            <person name="Khalil S.M."/>
            <person name="Mitchell R.D."/>
            <person name="Munoz-Torres M.C."/>
            <person name="Mustard J.A."/>
            <person name="Pan H."/>
            <person name="Reese J.T."/>
            <person name="Scharf M.E."/>
            <person name="Sun F."/>
            <person name="Vogel H."/>
            <person name="Xiao J."/>
            <person name="Yang W."/>
            <person name="Yang Z."/>
            <person name="Yang Z."/>
            <person name="Zhou J."/>
            <person name="Zhu J."/>
            <person name="Brent C.S."/>
            <person name="Elsik C.G."/>
            <person name="Goodisman M.A."/>
            <person name="Liberles D.A."/>
            <person name="Roe R.M."/>
            <person name="Vargo E.L."/>
            <person name="Vilcinskas A."/>
            <person name="Wang J."/>
            <person name="Bornberg-Bauer E."/>
            <person name="Korb J."/>
            <person name="Zhang G."/>
            <person name="Liebig J."/>
        </authorList>
    </citation>
    <scope>NUCLEOTIDE SEQUENCE [LARGE SCALE GENOMIC DNA]</scope>
    <source>
        <tissue evidence="5">Whole organism</tissue>
    </source>
</reference>
<dbReference type="OrthoDB" id="10067323at2759"/>
<feature type="region of interest" description="Disordered" evidence="3">
    <location>
        <begin position="487"/>
        <end position="597"/>
    </location>
</feature>
<dbReference type="EMBL" id="KK852855">
    <property type="protein sequence ID" value="KDR14918.1"/>
    <property type="molecule type" value="Genomic_DNA"/>
</dbReference>
<feature type="compositionally biased region" description="Basic and acidic residues" evidence="3">
    <location>
        <begin position="652"/>
        <end position="661"/>
    </location>
</feature>
<dbReference type="GO" id="GO:0006396">
    <property type="term" value="P:RNA processing"/>
    <property type="evidence" value="ECO:0007669"/>
    <property type="project" value="InterPro"/>
</dbReference>
<feature type="compositionally biased region" description="Polar residues" evidence="3">
    <location>
        <begin position="1"/>
        <end position="11"/>
    </location>
</feature>
<keyword evidence="6" id="KW-1185">Reference proteome</keyword>
<dbReference type="Pfam" id="PF09429">
    <property type="entry name" value="Wbp11"/>
    <property type="match status" value="1"/>
</dbReference>
<proteinExistence type="predicted"/>
<evidence type="ECO:0000256" key="3">
    <source>
        <dbReference type="SAM" id="MobiDB-lite"/>
    </source>
</evidence>
<dbReference type="eggNOG" id="KOG4672">
    <property type="taxonomic scope" value="Eukaryota"/>
</dbReference>
<feature type="domain" description="Wbp11/ELF5/Saf1 N-terminal" evidence="4">
    <location>
        <begin position="12"/>
        <end position="93"/>
    </location>
</feature>
<comment type="subcellular location">
    <subcellularLocation>
        <location evidence="1">Nucleus</location>
    </subcellularLocation>
</comment>
<feature type="compositionally biased region" description="Low complexity" evidence="3">
    <location>
        <begin position="572"/>
        <end position="583"/>
    </location>
</feature>
<dbReference type="InParanoid" id="A0A067QX49"/>
<evidence type="ECO:0000313" key="6">
    <source>
        <dbReference type="Proteomes" id="UP000027135"/>
    </source>
</evidence>
<feature type="compositionally biased region" description="Polar residues" evidence="3">
    <location>
        <begin position="405"/>
        <end position="429"/>
    </location>
</feature>
<dbReference type="STRING" id="136037.A0A067QX49"/>
<feature type="region of interest" description="Disordered" evidence="3">
    <location>
        <begin position="1"/>
        <end position="40"/>
    </location>
</feature>
<protein>
    <submittedName>
        <fullName evidence="5">WW domain-binding protein 11</fullName>
    </submittedName>
</protein>
<evidence type="ECO:0000259" key="4">
    <source>
        <dbReference type="Pfam" id="PF09429"/>
    </source>
</evidence>
<feature type="compositionally biased region" description="Pro residues" evidence="3">
    <location>
        <begin position="209"/>
        <end position="222"/>
    </location>
</feature>
<feature type="compositionally biased region" description="Acidic residues" evidence="3">
    <location>
        <begin position="223"/>
        <end position="236"/>
    </location>
</feature>
<feature type="region of interest" description="Disordered" evidence="3">
    <location>
        <begin position="204"/>
        <end position="289"/>
    </location>
</feature>
<dbReference type="GO" id="GO:0005681">
    <property type="term" value="C:spliceosomal complex"/>
    <property type="evidence" value="ECO:0007669"/>
    <property type="project" value="TreeGrafter"/>
</dbReference>
<evidence type="ECO:0000256" key="2">
    <source>
        <dbReference type="ARBA" id="ARBA00023242"/>
    </source>
</evidence>
<dbReference type="OMA" id="FGMRMPP"/>
<dbReference type="PANTHER" id="PTHR13361:SF1">
    <property type="entry name" value="WW DOMAIN-BINDING PROTEIN 11"/>
    <property type="match status" value="1"/>
</dbReference>
<evidence type="ECO:0000313" key="5">
    <source>
        <dbReference type="EMBL" id="KDR14918.1"/>
    </source>
</evidence>
<accession>A0A067QX49</accession>
<dbReference type="FunCoup" id="A0A067QX49">
    <property type="interactions" value="2098"/>
</dbReference>
<feature type="compositionally biased region" description="Pro residues" evidence="3">
    <location>
        <begin position="487"/>
        <end position="526"/>
    </location>
</feature>
<feature type="compositionally biased region" description="Low complexity" evidence="3">
    <location>
        <begin position="301"/>
        <end position="317"/>
    </location>
</feature>
<dbReference type="InterPro" id="IPR019007">
    <property type="entry name" value="Wbp11/ELF5/Saf1_N"/>
</dbReference>